<organism evidence="3 4">
    <name type="scientific">Methanomicrobium antiquum</name>
    <dbReference type="NCBI Taxonomy" id="487686"/>
    <lineage>
        <taxon>Archaea</taxon>
        <taxon>Methanobacteriati</taxon>
        <taxon>Methanobacteriota</taxon>
        <taxon>Stenosarchaea group</taxon>
        <taxon>Methanomicrobia</taxon>
        <taxon>Methanomicrobiales</taxon>
        <taxon>Methanomicrobiaceae</taxon>
        <taxon>Methanomicrobium</taxon>
    </lineage>
</organism>
<keyword evidence="2" id="KW-1133">Transmembrane helix</keyword>
<evidence type="ECO:0000256" key="1">
    <source>
        <dbReference type="ARBA" id="ARBA00009820"/>
    </source>
</evidence>
<dbReference type="AlphaFoldDB" id="A0AAF0FVV7"/>
<dbReference type="RefSeq" id="WP_278100152.1">
    <property type="nucleotide sequence ID" value="NZ_CP091092.1"/>
</dbReference>
<evidence type="ECO:0000313" key="4">
    <source>
        <dbReference type="Proteomes" id="UP001218895"/>
    </source>
</evidence>
<dbReference type="KEGG" id="manq:L1994_02700"/>
<accession>A0AAF0FVV7</accession>
<keyword evidence="2" id="KW-0472">Membrane</keyword>
<name>A0AAF0FVV7_9EURY</name>
<keyword evidence="2" id="KW-0812">Transmembrane</keyword>
<evidence type="ECO:0008006" key="5">
    <source>
        <dbReference type="Google" id="ProtNLM"/>
    </source>
</evidence>
<reference evidence="3" key="1">
    <citation type="submission" date="2022-01" db="EMBL/GenBank/DDBJ databases">
        <title>Complete genome of Methanomicrobium antiquum DSM 21220.</title>
        <authorList>
            <person name="Chen S.-C."/>
            <person name="You Y.-T."/>
            <person name="Zhou Y.-Z."/>
            <person name="Lai M.-C."/>
        </authorList>
    </citation>
    <scope>NUCLEOTIDE SEQUENCE</scope>
    <source>
        <strain evidence="3">DSM 21220</strain>
    </source>
</reference>
<protein>
    <recommendedName>
        <fullName evidence="5">DUF5050 domain-containing protein</fullName>
    </recommendedName>
</protein>
<dbReference type="GeneID" id="79949269"/>
<dbReference type="PANTHER" id="PTHR36842">
    <property type="entry name" value="PROTEIN TOLB HOMOLOG"/>
    <property type="match status" value="1"/>
</dbReference>
<gene>
    <name evidence="3" type="ORF">L1994_02700</name>
</gene>
<dbReference type="InterPro" id="IPR015943">
    <property type="entry name" value="WD40/YVTN_repeat-like_dom_sf"/>
</dbReference>
<evidence type="ECO:0000313" key="3">
    <source>
        <dbReference type="EMBL" id="WFN37313.1"/>
    </source>
</evidence>
<dbReference type="Pfam" id="PF07676">
    <property type="entry name" value="PD40"/>
    <property type="match status" value="2"/>
</dbReference>
<feature type="transmembrane region" description="Helical" evidence="2">
    <location>
        <begin position="7"/>
        <end position="26"/>
    </location>
</feature>
<proteinExistence type="inferred from homology"/>
<dbReference type="SUPFAM" id="SSF69304">
    <property type="entry name" value="Tricorn protease N-terminal domain"/>
    <property type="match status" value="1"/>
</dbReference>
<dbReference type="InterPro" id="IPR011042">
    <property type="entry name" value="6-blade_b-propeller_TolB-like"/>
</dbReference>
<dbReference type="Proteomes" id="UP001218895">
    <property type="component" value="Chromosome"/>
</dbReference>
<dbReference type="PROSITE" id="PS51257">
    <property type="entry name" value="PROKAR_LIPOPROTEIN"/>
    <property type="match status" value="1"/>
</dbReference>
<dbReference type="Gene3D" id="2.130.10.10">
    <property type="entry name" value="YVTN repeat-like/Quinoprotein amine dehydrogenase"/>
    <property type="match status" value="1"/>
</dbReference>
<dbReference type="PANTHER" id="PTHR36842:SF1">
    <property type="entry name" value="PROTEIN TOLB"/>
    <property type="match status" value="1"/>
</dbReference>
<comment type="similarity">
    <text evidence="1">Belongs to the TolB family.</text>
</comment>
<dbReference type="Gene3D" id="2.120.10.30">
    <property type="entry name" value="TolB, C-terminal domain"/>
    <property type="match status" value="1"/>
</dbReference>
<dbReference type="EMBL" id="CP091092">
    <property type="protein sequence ID" value="WFN37313.1"/>
    <property type="molecule type" value="Genomic_DNA"/>
</dbReference>
<dbReference type="InterPro" id="IPR011659">
    <property type="entry name" value="WD40"/>
</dbReference>
<sequence>MKEKNVISIIAIVFITAGGILIWASACAGVLPGNYFLLEIGGKYDSMYPSISPDGGEIAYVAYSYREPDSSDLWIVNTRTWNTRRLTSLEDVPFRPYWNPSGETIVFLAGRDLWTIERNGKNLTRLTDSKSLALCRGWSPDGRRIAYIQNSSLRVIDADGGNSKIVVDGCHFDVFPSWSPDSRRIVVSCPSRRTTTVNGTLISENNSRAGLLIIDIENESETLIEVEDCSLPSWSPAGDWIAYASTDGIWTVRPDGSGNYKIGDDRVYFSENPRWDSTGGRLVYLTTDGRMIKTVNSDGTGERNAVPVLDSISFTMSSDGHVAYSPMCTVRLSPVDGIDWCKLFSTILDLIRLKNMQERCIESISEYRDTYDNTVRVTLPEIVYSSPEGRVVNDTVGSDRIFTVVSGSPSTMRFSLDSDEQVYLSDTGVLQDSFIFENVSPGTHMVIASVFGADNTTTGTAIRSWTWNVLSWEENRS</sequence>
<keyword evidence="4" id="KW-1185">Reference proteome</keyword>
<evidence type="ECO:0000256" key="2">
    <source>
        <dbReference type="SAM" id="Phobius"/>
    </source>
</evidence>